<keyword evidence="2" id="KW-1185">Reference proteome</keyword>
<protein>
    <submittedName>
        <fullName evidence="1">Uncharacterized protein</fullName>
    </submittedName>
</protein>
<sequence length="100" mass="11386">MSACARTGHVTRNVCLCEDPICNSDFRPEDPICNSKCLHENPICYAECLPKDPICNQNVCLIDFRLGEASQTSYDDHHFHMRLVGNKLWPTRQNAFPVGY</sequence>
<accession>A0A9D4KCE7</accession>
<dbReference type="Proteomes" id="UP000828390">
    <property type="component" value="Unassembled WGS sequence"/>
</dbReference>
<reference evidence="1" key="1">
    <citation type="journal article" date="2019" name="bioRxiv">
        <title>The Genome of the Zebra Mussel, Dreissena polymorpha: A Resource for Invasive Species Research.</title>
        <authorList>
            <person name="McCartney M.A."/>
            <person name="Auch B."/>
            <person name="Kono T."/>
            <person name="Mallez S."/>
            <person name="Zhang Y."/>
            <person name="Obille A."/>
            <person name="Becker A."/>
            <person name="Abrahante J.E."/>
            <person name="Garbe J."/>
            <person name="Badalamenti J.P."/>
            <person name="Herman A."/>
            <person name="Mangelson H."/>
            <person name="Liachko I."/>
            <person name="Sullivan S."/>
            <person name="Sone E.D."/>
            <person name="Koren S."/>
            <person name="Silverstein K.A.T."/>
            <person name="Beckman K.B."/>
            <person name="Gohl D.M."/>
        </authorList>
    </citation>
    <scope>NUCLEOTIDE SEQUENCE</scope>
    <source>
        <strain evidence="1">Duluth1</strain>
        <tissue evidence="1">Whole animal</tissue>
    </source>
</reference>
<reference evidence="1" key="2">
    <citation type="submission" date="2020-11" db="EMBL/GenBank/DDBJ databases">
        <authorList>
            <person name="McCartney M.A."/>
            <person name="Auch B."/>
            <person name="Kono T."/>
            <person name="Mallez S."/>
            <person name="Becker A."/>
            <person name="Gohl D.M."/>
            <person name="Silverstein K.A.T."/>
            <person name="Koren S."/>
            <person name="Bechman K.B."/>
            <person name="Herman A."/>
            <person name="Abrahante J.E."/>
            <person name="Garbe J."/>
        </authorList>
    </citation>
    <scope>NUCLEOTIDE SEQUENCE</scope>
    <source>
        <strain evidence="1">Duluth1</strain>
        <tissue evidence="1">Whole animal</tissue>
    </source>
</reference>
<name>A0A9D4KCE7_DREPO</name>
<evidence type="ECO:0000313" key="1">
    <source>
        <dbReference type="EMBL" id="KAH3836973.1"/>
    </source>
</evidence>
<proteinExistence type="predicted"/>
<dbReference type="AlphaFoldDB" id="A0A9D4KCE7"/>
<gene>
    <name evidence="1" type="ORF">DPMN_110349</name>
</gene>
<organism evidence="1 2">
    <name type="scientific">Dreissena polymorpha</name>
    <name type="common">Zebra mussel</name>
    <name type="synonym">Mytilus polymorpha</name>
    <dbReference type="NCBI Taxonomy" id="45954"/>
    <lineage>
        <taxon>Eukaryota</taxon>
        <taxon>Metazoa</taxon>
        <taxon>Spiralia</taxon>
        <taxon>Lophotrochozoa</taxon>
        <taxon>Mollusca</taxon>
        <taxon>Bivalvia</taxon>
        <taxon>Autobranchia</taxon>
        <taxon>Heteroconchia</taxon>
        <taxon>Euheterodonta</taxon>
        <taxon>Imparidentia</taxon>
        <taxon>Neoheterodontei</taxon>
        <taxon>Myida</taxon>
        <taxon>Dreissenoidea</taxon>
        <taxon>Dreissenidae</taxon>
        <taxon>Dreissena</taxon>
    </lineage>
</organism>
<dbReference type="EMBL" id="JAIWYP010000004">
    <property type="protein sequence ID" value="KAH3836973.1"/>
    <property type="molecule type" value="Genomic_DNA"/>
</dbReference>
<comment type="caution">
    <text evidence="1">The sequence shown here is derived from an EMBL/GenBank/DDBJ whole genome shotgun (WGS) entry which is preliminary data.</text>
</comment>
<evidence type="ECO:0000313" key="2">
    <source>
        <dbReference type="Proteomes" id="UP000828390"/>
    </source>
</evidence>